<dbReference type="Proteomes" id="UP000654075">
    <property type="component" value="Unassembled WGS sequence"/>
</dbReference>
<organism evidence="1 2">
    <name type="scientific">Polarella glacialis</name>
    <name type="common">Dinoflagellate</name>
    <dbReference type="NCBI Taxonomy" id="89957"/>
    <lineage>
        <taxon>Eukaryota</taxon>
        <taxon>Sar</taxon>
        <taxon>Alveolata</taxon>
        <taxon>Dinophyceae</taxon>
        <taxon>Suessiales</taxon>
        <taxon>Suessiaceae</taxon>
        <taxon>Polarella</taxon>
    </lineage>
</organism>
<evidence type="ECO:0000313" key="1">
    <source>
        <dbReference type="EMBL" id="CAE8584391.1"/>
    </source>
</evidence>
<dbReference type="AlphaFoldDB" id="A0A813DEJ9"/>
<gene>
    <name evidence="1" type="ORF">PGLA1383_LOCUS3325</name>
</gene>
<sequence>MWSSSGLNKFGIGWRRIIRDWQSPQMPSGAGSNSSRKCSRLPQCLTNEVICYCPFSQQLCTAALQRAMEPLALRNDCLAWAGSCRLGNLIRKRHVLADQPHTGYSHTLR</sequence>
<name>A0A813DEJ9_POLGL</name>
<dbReference type="EMBL" id="CAJNNV010001146">
    <property type="protein sequence ID" value="CAE8584391.1"/>
    <property type="molecule type" value="Genomic_DNA"/>
</dbReference>
<protein>
    <submittedName>
        <fullName evidence="1">Uncharacterized protein</fullName>
    </submittedName>
</protein>
<evidence type="ECO:0000313" key="2">
    <source>
        <dbReference type="Proteomes" id="UP000654075"/>
    </source>
</evidence>
<keyword evidence="2" id="KW-1185">Reference proteome</keyword>
<comment type="caution">
    <text evidence="1">The sequence shown here is derived from an EMBL/GenBank/DDBJ whole genome shotgun (WGS) entry which is preliminary data.</text>
</comment>
<reference evidence="1" key="1">
    <citation type="submission" date="2021-02" db="EMBL/GenBank/DDBJ databases">
        <authorList>
            <person name="Dougan E. K."/>
            <person name="Rhodes N."/>
            <person name="Thang M."/>
            <person name="Chan C."/>
        </authorList>
    </citation>
    <scope>NUCLEOTIDE SEQUENCE</scope>
</reference>
<proteinExistence type="predicted"/>
<accession>A0A813DEJ9</accession>